<dbReference type="SUPFAM" id="SSF51430">
    <property type="entry name" value="NAD(P)-linked oxidoreductase"/>
    <property type="match status" value="1"/>
</dbReference>
<organism evidence="2 3">
    <name type="scientific">Brevibacillus agri</name>
    <dbReference type="NCBI Taxonomy" id="51101"/>
    <lineage>
        <taxon>Bacteria</taxon>
        <taxon>Bacillati</taxon>
        <taxon>Bacillota</taxon>
        <taxon>Bacilli</taxon>
        <taxon>Bacillales</taxon>
        <taxon>Paenibacillaceae</taxon>
        <taxon>Brevibacillus</taxon>
    </lineage>
</organism>
<sequence>MFSRTEEADRKVTEIAANRGLPRAKIALAWLLQKEEVTAPIIVLTEIIHLEDVVSARTVKLTPEEITSLEELYVPHQLVGNTINTTALRTDTLKMFVE</sequence>
<gene>
    <name evidence="2" type="ORF">BAG01nite_45370</name>
</gene>
<feature type="domain" description="NADP-dependent oxidoreductase" evidence="1">
    <location>
        <begin position="3"/>
        <end position="73"/>
    </location>
</feature>
<dbReference type="Proteomes" id="UP000317180">
    <property type="component" value="Unassembled WGS sequence"/>
</dbReference>
<evidence type="ECO:0000313" key="2">
    <source>
        <dbReference type="EMBL" id="GED28435.1"/>
    </source>
</evidence>
<evidence type="ECO:0000313" key="3">
    <source>
        <dbReference type="Proteomes" id="UP000317180"/>
    </source>
</evidence>
<dbReference type="InterPro" id="IPR036812">
    <property type="entry name" value="NAD(P)_OxRdtase_dom_sf"/>
</dbReference>
<name>A0ABQ0SYH8_9BACL</name>
<protein>
    <recommendedName>
        <fullName evidence="1">NADP-dependent oxidoreductase domain-containing protein</fullName>
    </recommendedName>
</protein>
<comment type="caution">
    <text evidence="2">The sequence shown here is derived from an EMBL/GenBank/DDBJ whole genome shotgun (WGS) entry which is preliminary data.</text>
</comment>
<keyword evidence="3" id="KW-1185">Reference proteome</keyword>
<dbReference type="Pfam" id="PF00248">
    <property type="entry name" value="Aldo_ket_red"/>
    <property type="match status" value="1"/>
</dbReference>
<dbReference type="Gene3D" id="3.20.20.100">
    <property type="entry name" value="NADP-dependent oxidoreductase domain"/>
    <property type="match status" value="1"/>
</dbReference>
<dbReference type="InterPro" id="IPR023210">
    <property type="entry name" value="NADP_OxRdtase_dom"/>
</dbReference>
<dbReference type="EMBL" id="BJOD01000072">
    <property type="protein sequence ID" value="GED28435.1"/>
    <property type="molecule type" value="Genomic_DNA"/>
</dbReference>
<accession>A0ABQ0SYH8</accession>
<evidence type="ECO:0000259" key="1">
    <source>
        <dbReference type="Pfam" id="PF00248"/>
    </source>
</evidence>
<proteinExistence type="predicted"/>
<reference evidence="2 3" key="1">
    <citation type="submission" date="2019-06" db="EMBL/GenBank/DDBJ databases">
        <title>Whole genome shotgun sequence of Brevibacillus agri NBRC 15538.</title>
        <authorList>
            <person name="Hosoyama A."/>
            <person name="Uohara A."/>
            <person name="Ohji S."/>
            <person name="Ichikawa N."/>
        </authorList>
    </citation>
    <scope>NUCLEOTIDE SEQUENCE [LARGE SCALE GENOMIC DNA]</scope>
    <source>
        <strain evidence="2 3">NBRC 15538</strain>
    </source>
</reference>